<dbReference type="CDD" id="cd06193">
    <property type="entry name" value="siderophore_interacting"/>
    <property type="match status" value="1"/>
</dbReference>
<dbReference type="InterPro" id="IPR007037">
    <property type="entry name" value="SIP_rossman_dom"/>
</dbReference>
<feature type="domain" description="SIP-like Rossmann fold" evidence="1">
    <location>
        <begin position="126"/>
        <end position="239"/>
    </location>
</feature>
<evidence type="ECO:0000259" key="1">
    <source>
        <dbReference type="Pfam" id="PF04954"/>
    </source>
</evidence>
<dbReference type="Gene3D" id="3.40.50.80">
    <property type="entry name" value="Nucleotide-binding domain of ferredoxin-NADP reductase (FNR) module"/>
    <property type="match status" value="1"/>
</dbReference>
<dbReference type="PANTHER" id="PTHR30157:SF0">
    <property type="entry name" value="NADPH-DEPENDENT FERRIC-CHELATE REDUCTASE"/>
    <property type="match status" value="1"/>
</dbReference>
<keyword evidence="4" id="KW-1185">Reference proteome</keyword>
<reference evidence="3 4" key="1">
    <citation type="submission" date="2015-04" db="EMBL/GenBank/DDBJ databases">
        <title>Complete Genome Sequence of Brevibacterium flavum ATCC 15168.</title>
        <authorList>
            <person name="Ahn J."/>
            <person name="Park G."/>
            <person name="Jeon W."/>
            <person name="Jang Y."/>
            <person name="Jang M."/>
            <person name="Lee H."/>
            <person name="Lee H."/>
        </authorList>
    </citation>
    <scope>NUCLEOTIDE SEQUENCE [LARGE SCALE GENOMIC DNA]</scope>
    <source>
        <strain evidence="3 4">ATCC 15168</strain>
    </source>
</reference>
<evidence type="ECO:0000313" key="4">
    <source>
        <dbReference type="Proteomes" id="UP000034037"/>
    </source>
</evidence>
<dbReference type="EMBL" id="CP011309">
    <property type="protein sequence ID" value="AKF26107.1"/>
    <property type="molecule type" value="Genomic_DNA"/>
</dbReference>
<dbReference type="PANTHER" id="PTHR30157">
    <property type="entry name" value="FERRIC REDUCTASE, NADPH-DEPENDENT"/>
    <property type="match status" value="1"/>
</dbReference>
<dbReference type="AlphaFoldDB" id="A0A0F6WPA5"/>
<dbReference type="Gene3D" id="2.40.30.10">
    <property type="entry name" value="Translation factors"/>
    <property type="match status" value="1"/>
</dbReference>
<dbReference type="InterPro" id="IPR039261">
    <property type="entry name" value="FNR_nucleotide-bd"/>
</dbReference>
<dbReference type="PATRIC" id="fig|92706.3.peg.55"/>
<dbReference type="HOGENOM" id="CLU_040923_5_0_11"/>
<name>A0A0F6WPA5_9CORY</name>
<evidence type="ECO:0000313" key="3">
    <source>
        <dbReference type="EMBL" id="AKF26107.1"/>
    </source>
</evidence>
<gene>
    <name evidence="3" type="ORF">YH66_00290</name>
</gene>
<feature type="domain" description="Siderophore-interacting FAD-binding" evidence="2">
    <location>
        <begin position="59"/>
        <end position="116"/>
    </location>
</feature>
<dbReference type="RefSeq" id="WP_003861072.1">
    <property type="nucleotide sequence ID" value="NZ_CP011309.1"/>
</dbReference>
<organism evidence="3 4">
    <name type="scientific">[Brevibacterium] flavum</name>
    <dbReference type="NCBI Taxonomy" id="92706"/>
    <lineage>
        <taxon>Bacteria</taxon>
        <taxon>Bacillati</taxon>
        <taxon>Actinomycetota</taxon>
        <taxon>Actinomycetes</taxon>
        <taxon>Mycobacteriales</taxon>
        <taxon>Corynebacteriaceae</taxon>
        <taxon>Corynebacterium</taxon>
    </lineage>
</organism>
<dbReference type="InterPro" id="IPR013113">
    <property type="entry name" value="SIP_FAD-bd"/>
</dbReference>
<protein>
    <submittedName>
        <fullName evidence="3">Siderophore synthetase</fullName>
    </submittedName>
</protein>
<dbReference type="InterPro" id="IPR039374">
    <property type="entry name" value="SIP_fam"/>
</dbReference>
<dbReference type="Pfam" id="PF08021">
    <property type="entry name" value="FAD_binding_9"/>
    <property type="match status" value="1"/>
</dbReference>
<accession>A0A0F6WPA5</accession>
<proteinExistence type="predicted"/>
<dbReference type="Pfam" id="PF04954">
    <property type="entry name" value="SIP"/>
    <property type="match status" value="1"/>
</dbReference>
<sequence length="274" mass="30729">MKETDNLLRENSHDRDISEIVATITALDRPSPSLLRFTAFVPGSANNPVWAEANVAIRLYLSEEFDDATRVYTVRSFDAATESIVVDVVQHHHESPMMRWSDTVKINDTLVLTGPRPHFVIPEGEQAALFLDDTAIPALAAILDQWPTGLRGKGWGVTDDPAAFDELPSIDGLELNLLAPGSDPTVQPLAQQAYDLENPETYVVWAAGERDEMKSIRRHFRKQVGLEKDAVAVFGYWKYNTTNTQIDAVRKENYMKMLSEGLQLENFDDLSLEI</sequence>
<dbReference type="Proteomes" id="UP000034037">
    <property type="component" value="Chromosome"/>
</dbReference>
<evidence type="ECO:0000259" key="2">
    <source>
        <dbReference type="Pfam" id="PF08021"/>
    </source>
</evidence>